<evidence type="ECO:0000256" key="1">
    <source>
        <dbReference type="SAM" id="Phobius"/>
    </source>
</evidence>
<evidence type="ECO:0000313" key="3">
    <source>
        <dbReference type="Proteomes" id="UP000605848"/>
    </source>
</evidence>
<evidence type="ECO:0000313" key="2">
    <source>
        <dbReference type="EMBL" id="MBL0404707.1"/>
    </source>
</evidence>
<name>A0A936Z8P9_9HYPH</name>
<feature type="transmembrane region" description="Helical" evidence="1">
    <location>
        <begin position="55"/>
        <end position="73"/>
    </location>
</feature>
<accession>A0A936Z8P9</accession>
<comment type="caution">
    <text evidence="2">The sequence shown here is derived from an EMBL/GenBank/DDBJ whole genome shotgun (WGS) entry which is preliminary data.</text>
</comment>
<keyword evidence="1" id="KW-0812">Transmembrane</keyword>
<gene>
    <name evidence="2" type="ORF">JKG68_12075</name>
</gene>
<keyword evidence="1" id="KW-0472">Membrane</keyword>
<dbReference type="RefSeq" id="WP_202059658.1">
    <property type="nucleotide sequence ID" value="NZ_JAEQMY010000014.1"/>
</dbReference>
<keyword evidence="1" id="KW-1133">Transmembrane helix</keyword>
<dbReference type="EMBL" id="JAEQMY010000014">
    <property type="protein sequence ID" value="MBL0404707.1"/>
    <property type="molecule type" value="Genomic_DNA"/>
</dbReference>
<protein>
    <submittedName>
        <fullName evidence="2">Uncharacterized protein</fullName>
    </submittedName>
</protein>
<organism evidence="2 3">
    <name type="scientific">Microvirga aerilata</name>
    <dbReference type="NCBI Taxonomy" id="670292"/>
    <lineage>
        <taxon>Bacteria</taxon>
        <taxon>Pseudomonadati</taxon>
        <taxon>Pseudomonadota</taxon>
        <taxon>Alphaproteobacteria</taxon>
        <taxon>Hyphomicrobiales</taxon>
        <taxon>Methylobacteriaceae</taxon>
        <taxon>Microvirga</taxon>
    </lineage>
</organism>
<dbReference type="AlphaFoldDB" id="A0A936Z8P9"/>
<dbReference type="Proteomes" id="UP000605848">
    <property type="component" value="Unassembled WGS sequence"/>
</dbReference>
<keyword evidence="3" id="KW-1185">Reference proteome</keyword>
<sequence length="269" mass="29820">MHKIHRDHWPVIFLFSCFGFLSFLFVGSALSDANALCGADERINLAVCARNWVNAAGNLLAVVGAFVAAVFAYRQYREARRQTAIARLPIAEATLLEARQISGALFGAVVGLNSMRDAVETILKEFSADESDGIDFDNMLVSARHYFSMDLQIAPRIKAFQETYAEKVLDNALRAAIRPNWFEFTIVLLEVERISNALLRPLAEGRASVEEPGFNFQPLRDVIDNREVLESLVAALNEGARLSKAMGESVNALDPSFEAARDNLLEVIR</sequence>
<proteinExistence type="predicted"/>
<reference evidence="2" key="1">
    <citation type="submission" date="2021-01" db="EMBL/GenBank/DDBJ databases">
        <title>Microvirga sp.</title>
        <authorList>
            <person name="Kim M.K."/>
        </authorList>
    </citation>
    <scope>NUCLEOTIDE SEQUENCE</scope>
    <source>
        <strain evidence="2">5420S-16</strain>
    </source>
</reference>